<evidence type="ECO:0000256" key="6">
    <source>
        <dbReference type="SAM" id="Phobius"/>
    </source>
</evidence>
<feature type="transmembrane region" description="Helical" evidence="6">
    <location>
        <begin position="110"/>
        <end position="133"/>
    </location>
</feature>
<evidence type="ECO:0000256" key="1">
    <source>
        <dbReference type="ARBA" id="ARBA00004651"/>
    </source>
</evidence>
<feature type="transmembrane region" description="Helical" evidence="6">
    <location>
        <begin position="68"/>
        <end position="90"/>
    </location>
</feature>
<dbReference type="SUPFAM" id="SSF161098">
    <property type="entry name" value="MetI-like"/>
    <property type="match status" value="1"/>
</dbReference>
<name>A0A1Y6CJ67_9BACT</name>
<sequence length="286" mass="31416">MESVWNSMFSVPLRFSLVVVGLGVLAIPWETIFVSGIDLKLANQSLSWAHPLGTDHLGRDLLVRLGTALRATIPVIWGTVSLSLLLGWWLGSVLCFLEERPYFKPFTSLIDASVALLAGIPIFLLIFLLALLLESPGLKGLLVACSLVMASNGCFSIRTLFSESKNLGYWQAQESLGGCVLSRVWAYGIRGHWLGALGSQWCRCLSLAVMAEVSLSYLGFGVQEPDPSLGNILSSHFSDYLHGDLRVLLSGVACLALFVQLPRWLELLTALRARKWSQRLSVKNEL</sequence>
<feature type="transmembrane region" description="Helical" evidence="6">
    <location>
        <begin position="140"/>
        <end position="161"/>
    </location>
</feature>
<evidence type="ECO:0000256" key="2">
    <source>
        <dbReference type="ARBA" id="ARBA00022448"/>
    </source>
</evidence>
<comment type="subcellular location">
    <subcellularLocation>
        <location evidence="1">Cell membrane</location>
        <topology evidence="1">Multi-pass membrane protein</topology>
    </subcellularLocation>
</comment>
<dbReference type="Proteomes" id="UP000192907">
    <property type="component" value="Unassembled WGS sequence"/>
</dbReference>
<evidence type="ECO:0000256" key="3">
    <source>
        <dbReference type="ARBA" id="ARBA00022692"/>
    </source>
</evidence>
<evidence type="ECO:0000313" key="7">
    <source>
        <dbReference type="EMBL" id="SMF69539.1"/>
    </source>
</evidence>
<evidence type="ECO:0000256" key="5">
    <source>
        <dbReference type="ARBA" id="ARBA00023136"/>
    </source>
</evidence>
<dbReference type="InterPro" id="IPR050366">
    <property type="entry name" value="BP-dependent_transpt_permease"/>
</dbReference>
<organism evidence="7 8">
    <name type="scientific">Pseudobacteriovorax antillogorgiicola</name>
    <dbReference type="NCBI Taxonomy" id="1513793"/>
    <lineage>
        <taxon>Bacteria</taxon>
        <taxon>Pseudomonadati</taxon>
        <taxon>Bdellovibrionota</taxon>
        <taxon>Oligoflexia</taxon>
        <taxon>Oligoflexales</taxon>
        <taxon>Pseudobacteriovoracaceae</taxon>
        <taxon>Pseudobacteriovorax</taxon>
    </lineage>
</organism>
<dbReference type="RefSeq" id="WP_132324003.1">
    <property type="nucleotide sequence ID" value="NZ_FWZT01000025.1"/>
</dbReference>
<feature type="transmembrane region" description="Helical" evidence="6">
    <location>
        <begin position="15"/>
        <end position="37"/>
    </location>
</feature>
<gene>
    <name evidence="7" type="ORF">SAMN06296036_12522</name>
</gene>
<keyword evidence="8" id="KW-1185">Reference proteome</keyword>
<dbReference type="AlphaFoldDB" id="A0A1Y6CJ67"/>
<proteinExistence type="predicted"/>
<keyword evidence="2" id="KW-0813">Transport</keyword>
<dbReference type="PANTHER" id="PTHR43386:SF1">
    <property type="entry name" value="D,D-DIPEPTIDE TRANSPORT SYSTEM PERMEASE PROTEIN DDPC-RELATED"/>
    <property type="match status" value="1"/>
</dbReference>
<accession>A0A1Y6CJ67</accession>
<keyword evidence="4 6" id="KW-1133">Transmembrane helix</keyword>
<dbReference type="PANTHER" id="PTHR43386">
    <property type="entry name" value="OLIGOPEPTIDE TRANSPORT SYSTEM PERMEASE PROTEIN APPC"/>
    <property type="match status" value="1"/>
</dbReference>
<dbReference type="OrthoDB" id="9812701at2"/>
<evidence type="ECO:0000313" key="8">
    <source>
        <dbReference type="Proteomes" id="UP000192907"/>
    </source>
</evidence>
<dbReference type="GO" id="GO:0005886">
    <property type="term" value="C:plasma membrane"/>
    <property type="evidence" value="ECO:0007669"/>
    <property type="project" value="UniProtKB-SubCell"/>
</dbReference>
<evidence type="ECO:0000256" key="4">
    <source>
        <dbReference type="ARBA" id="ARBA00022989"/>
    </source>
</evidence>
<keyword evidence="3 6" id="KW-0812">Transmembrane</keyword>
<reference evidence="8" key="1">
    <citation type="submission" date="2017-04" db="EMBL/GenBank/DDBJ databases">
        <authorList>
            <person name="Varghese N."/>
            <person name="Submissions S."/>
        </authorList>
    </citation>
    <scope>NUCLEOTIDE SEQUENCE [LARGE SCALE GENOMIC DNA]</scope>
    <source>
        <strain evidence="8">RKEM611</strain>
    </source>
</reference>
<protein>
    <submittedName>
        <fullName evidence="7">Peptide/nickel transport system permease protein</fullName>
    </submittedName>
</protein>
<feature type="transmembrane region" description="Helical" evidence="6">
    <location>
        <begin position="247"/>
        <end position="265"/>
    </location>
</feature>
<dbReference type="STRING" id="1513793.SAMN06296036_12522"/>
<keyword evidence="5 6" id="KW-0472">Membrane</keyword>
<dbReference type="InterPro" id="IPR035906">
    <property type="entry name" value="MetI-like_sf"/>
</dbReference>
<dbReference type="EMBL" id="FWZT01000025">
    <property type="protein sequence ID" value="SMF69539.1"/>
    <property type="molecule type" value="Genomic_DNA"/>
</dbReference>